<feature type="transmembrane region" description="Helical" evidence="1">
    <location>
        <begin position="440"/>
        <end position="458"/>
    </location>
</feature>
<feature type="transmembrane region" description="Helical" evidence="1">
    <location>
        <begin position="122"/>
        <end position="139"/>
    </location>
</feature>
<name>A0A9D1W9Z4_9SPHI</name>
<feature type="transmembrane region" description="Helical" evidence="1">
    <location>
        <begin position="793"/>
        <end position="815"/>
    </location>
</feature>
<dbReference type="AlphaFoldDB" id="A0A9D1W9Z4"/>
<evidence type="ECO:0000313" key="2">
    <source>
        <dbReference type="EMBL" id="HIX55356.1"/>
    </source>
</evidence>
<feature type="transmembrane region" description="Helical" evidence="1">
    <location>
        <begin position="368"/>
        <end position="388"/>
    </location>
</feature>
<reference evidence="2" key="1">
    <citation type="journal article" date="2021" name="PeerJ">
        <title>Extensive microbial diversity within the chicken gut microbiome revealed by metagenomics and culture.</title>
        <authorList>
            <person name="Gilroy R."/>
            <person name="Ravi A."/>
            <person name="Getino M."/>
            <person name="Pursley I."/>
            <person name="Horton D.L."/>
            <person name="Alikhan N.F."/>
            <person name="Baker D."/>
            <person name="Gharbi K."/>
            <person name="Hall N."/>
            <person name="Watson M."/>
            <person name="Adriaenssens E.M."/>
            <person name="Foster-Nyarko E."/>
            <person name="Jarju S."/>
            <person name="Secka A."/>
            <person name="Antonio M."/>
            <person name="Oren A."/>
            <person name="Chaudhuri R.R."/>
            <person name="La Ragione R."/>
            <person name="Hildebrand F."/>
            <person name="Pallen M.J."/>
        </authorList>
    </citation>
    <scope>NUCLEOTIDE SEQUENCE</scope>
    <source>
        <strain evidence="2">1719</strain>
    </source>
</reference>
<dbReference type="Pfam" id="PF09586">
    <property type="entry name" value="YfhO"/>
    <property type="match status" value="1"/>
</dbReference>
<proteinExistence type="predicted"/>
<accession>A0A9D1W9Z4</accession>
<reference evidence="2" key="2">
    <citation type="submission" date="2021-04" db="EMBL/GenBank/DDBJ databases">
        <authorList>
            <person name="Gilroy R."/>
        </authorList>
    </citation>
    <scope>NUCLEOTIDE SEQUENCE</scope>
    <source>
        <strain evidence="2">1719</strain>
    </source>
</reference>
<keyword evidence="1" id="KW-1133">Transmembrane helix</keyword>
<evidence type="ECO:0000313" key="3">
    <source>
        <dbReference type="Proteomes" id="UP000824156"/>
    </source>
</evidence>
<dbReference type="Proteomes" id="UP000824156">
    <property type="component" value="Unassembled WGS sequence"/>
</dbReference>
<protein>
    <submittedName>
        <fullName evidence="2">YfhO family protein</fullName>
    </submittedName>
</protein>
<feature type="transmembrane region" description="Helical" evidence="1">
    <location>
        <begin position="12"/>
        <end position="30"/>
    </location>
</feature>
<dbReference type="EMBL" id="DXEZ01000277">
    <property type="protein sequence ID" value="HIX55356.1"/>
    <property type="molecule type" value="Genomic_DNA"/>
</dbReference>
<organism evidence="2 3">
    <name type="scientific">Candidatus Sphingobacterium stercoripullorum</name>
    <dbReference type="NCBI Taxonomy" id="2838759"/>
    <lineage>
        <taxon>Bacteria</taxon>
        <taxon>Pseudomonadati</taxon>
        <taxon>Bacteroidota</taxon>
        <taxon>Sphingobacteriia</taxon>
        <taxon>Sphingobacteriales</taxon>
        <taxon>Sphingobacteriaceae</taxon>
        <taxon>Sphingobacterium</taxon>
    </lineage>
</organism>
<gene>
    <name evidence="2" type="ORF">H9853_10035</name>
</gene>
<feature type="transmembrane region" description="Helical" evidence="1">
    <location>
        <begin position="531"/>
        <end position="548"/>
    </location>
</feature>
<feature type="transmembrane region" description="Helical" evidence="1">
    <location>
        <begin position="224"/>
        <end position="243"/>
    </location>
</feature>
<dbReference type="InterPro" id="IPR018580">
    <property type="entry name" value="Uncharacterised_YfhO"/>
</dbReference>
<comment type="caution">
    <text evidence="2">The sequence shown here is derived from an EMBL/GenBank/DDBJ whole genome shotgun (WGS) entry which is preliminary data.</text>
</comment>
<keyword evidence="1" id="KW-0812">Transmembrane</keyword>
<feature type="transmembrane region" description="Helical" evidence="1">
    <location>
        <begin position="506"/>
        <end position="524"/>
    </location>
</feature>
<dbReference type="PANTHER" id="PTHR38454:SF1">
    <property type="entry name" value="INTEGRAL MEMBRANE PROTEIN"/>
    <property type="match status" value="1"/>
</dbReference>
<feature type="transmembrane region" description="Helical" evidence="1">
    <location>
        <begin position="192"/>
        <end position="212"/>
    </location>
</feature>
<feature type="transmembrane region" description="Helical" evidence="1">
    <location>
        <begin position="344"/>
        <end position="361"/>
    </location>
</feature>
<sequence length="820" mass="92777">MKTWFKQNSPHLIVIGVFILLVIVYFSPLWNGEVLYQHDVIQANASQKEIMEYMAKDGKAPLWTNSMFGGMPAYHIFQEHVVNITTYIIRAVRGVFPSPADIILVSLLGSYLLFSALRLKPLQAAIGAIAFTFSSYNIIYIEAGHLSRSYAIAYMAPVLASMIMLFRGNRLWGALFLMLSMALEIRSNHIQITYYLFLITLILVGFEFYRAFKEKKLPDFWKAIAIQTGAVLIALAVNASLLLPTYEYSQLTTRGKANIVKVDNNKESKGLDKEYAYNWSQGVGENLTFLIPNAYGGRSQNVLDENSNVGKFFTSLGVPSHQAAQFASGLPAYWGEKPFTSGPWYFGAVVVMFFILGIFIVNNRLKWWILSSVILSIFLAFGKHFPLISDLFFDYFPLYNKFRAVESTLILASLLIPVLAVLALNELLSIENLDKKLEKKILYCFGGVLLLCLSVALVPELFLSFKNSSHGEFTQSIGQQLGERSLGDQVGSALIKDRKDLAVNDAYRSFFLIAISFALVWFFLKKKLNQNVLLIGLAILIVFDLWTVDKRYLNKDSFINKRSVQSTIKKRDIDELILMDKDLSYRVLDLTTNSFSDAKASFYYKNLGGYHAAKLMRFQEILENQFSGALNEDVLDMFNTRYIISVDQSNQSERVNRRSSAAGNAWFVDRVSFVDSNAEEMRSLNSFDATKEAFVHKKFKSQVPVNKLGSKSGSSIKLISYHPDTLRYEYEANDDLFAVFSEMYYEKGWEAYIDGEPAPIIRANYALRGLVVPEGVHEIEFVFAPKSVRIGNMISLAGSLVLGASFVGLIGFHFYRRRQE</sequence>
<dbReference type="PANTHER" id="PTHR38454">
    <property type="entry name" value="INTEGRAL MEMBRANE PROTEIN-RELATED"/>
    <property type="match status" value="1"/>
</dbReference>
<evidence type="ECO:0000256" key="1">
    <source>
        <dbReference type="SAM" id="Phobius"/>
    </source>
</evidence>
<keyword evidence="1" id="KW-0472">Membrane</keyword>
<feature type="transmembrane region" description="Helical" evidence="1">
    <location>
        <begin position="151"/>
        <end position="172"/>
    </location>
</feature>
<feature type="transmembrane region" description="Helical" evidence="1">
    <location>
        <begin position="408"/>
        <end position="428"/>
    </location>
</feature>